<feature type="transmembrane region" description="Helical" evidence="1">
    <location>
        <begin position="127"/>
        <end position="145"/>
    </location>
</feature>
<keyword evidence="3" id="KW-1185">Reference proteome</keyword>
<dbReference type="RefSeq" id="WP_260978121.1">
    <property type="nucleotide sequence ID" value="NZ_JAODBU010000002.1"/>
</dbReference>
<organism evidence="2 3">
    <name type="scientific">Eubacterium album</name>
    <dbReference type="NCBI Taxonomy" id="2978477"/>
    <lineage>
        <taxon>Bacteria</taxon>
        <taxon>Bacillati</taxon>
        <taxon>Bacillota</taxon>
        <taxon>Clostridia</taxon>
        <taxon>Eubacteriales</taxon>
        <taxon>Eubacteriaceae</taxon>
        <taxon>Eubacterium</taxon>
    </lineage>
</organism>
<gene>
    <name evidence="2" type="ORF">N5B56_01115</name>
</gene>
<name>A0ABT2LWN7_9FIRM</name>
<keyword evidence="1" id="KW-0472">Membrane</keyword>
<feature type="transmembrane region" description="Helical" evidence="1">
    <location>
        <begin position="16"/>
        <end position="35"/>
    </location>
</feature>
<feature type="transmembrane region" description="Helical" evidence="1">
    <location>
        <begin position="95"/>
        <end position="115"/>
    </location>
</feature>
<dbReference type="Pfam" id="PF18936">
    <property type="entry name" value="DUF5684"/>
    <property type="match status" value="1"/>
</dbReference>
<dbReference type="EMBL" id="JAODBU010000002">
    <property type="protein sequence ID" value="MCT7397684.1"/>
    <property type="molecule type" value="Genomic_DNA"/>
</dbReference>
<evidence type="ECO:0000313" key="3">
    <source>
        <dbReference type="Proteomes" id="UP001431199"/>
    </source>
</evidence>
<sequence length="157" mass="18023">MNYSNLDLETRIYDSAWKFLLIILAVCIFLIVCKWKLYTKMNTKGVYSIIPLYNDYTLCKCVMTDRNAGMFFIFNCLPTLIMYFFPDIFEGTFPFAPFAIIGILLFALTINAIIMHCLSKAFGHSDLFTLGLIFLPIIFYPVLALDNSEYLGPKTSL</sequence>
<dbReference type="InterPro" id="IPR043739">
    <property type="entry name" value="DUF5684"/>
</dbReference>
<keyword evidence="1" id="KW-1133">Transmembrane helix</keyword>
<dbReference type="Proteomes" id="UP001431199">
    <property type="component" value="Unassembled WGS sequence"/>
</dbReference>
<keyword evidence="1" id="KW-0812">Transmembrane</keyword>
<proteinExistence type="predicted"/>
<evidence type="ECO:0000256" key="1">
    <source>
        <dbReference type="SAM" id="Phobius"/>
    </source>
</evidence>
<reference evidence="2" key="1">
    <citation type="submission" date="2022-09" db="EMBL/GenBank/DDBJ databases">
        <title>Eubacterium sp. LFL-14 isolated from human feces.</title>
        <authorList>
            <person name="Liu F."/>
        </authorList>
    </citation>
    <scope>NUCLEOTIDE SEQUENCE</scope>
    <source>
        <strain evidence="2">LFL-14</strain>
    </source>
</reference>
<accession>A0ABT2LWN7</accession>
<protein>
    <submittedName>
        <fullName evidence="2">DUF5684 domain-containing protein</fullName>
    </submittedName>
</protein>
<evidence type="ECO:0000313" key="2">
    <source>
        <dbReference type="EMBL" id="MCT7397684.1"/>
    </source>
</evidence>
<comment type="caution">
    <text evidence="2">The sequence shown here is derived from an EMBL/GenBank/DDBJ whole genome shotgun (WGS) entry which is preliminary data.</text>
</comment>
<feature type="transmembrane region" description="Helical" evidence="1">
    <location>
        <begin position="70"/>
        <end position="89"/>
    </location>
</feature>